<evidence type="ECO:0000313" key="4">
    <source>
        <dbReference type="EMBL" id="KRN25007.1"/>
    </source>
</evidence>
<dbReference type="InterPro" id="IPR001647">
    <property type="entry name" value="HTH_TetR"/>
</dbReference>
<dbReference type="InterPro" id="IPR009057">
    <property type="entry name" value="Homeodomain-like_sf"/>
</dbReference>
<dbReference type="InterPro" id="IPR050624">
    <property type="entry name" value="HTH-type_Tx_Regulator"/>
</dbReference>
<dbReference type="PANTHER" id="PTHR43479">
    <property type="entry name" value="ACREF/ENVCD OPERON REPRESSOR-RELATED"/>
    <property type="match status" value="1"/>
</dbReference>
<dbReference type="Gene3D" id="1.10.357.10">
    <property type="entry name" value="Tetracycline Repressor, domain 2"/>
    <property type="match status" value="1"/>
</dbReference>
<proteinExistence type="predicted"/>
<sequence>MGVIDMADMRKYKSQRDIQAALITCLNRRSFNQITVNDICQEGLVGRSTFYHHYPDKYAVLSELVEQQAARFDELLDARLVDPLADSGLLALYTALSEDVFMILPLLKVHEPEGDLSARYLASLRRHAAQLLPEVSQPVPQDFLLEIYASTAYTAITWALRRGSADQISTFMNGLVKSVLTGQS</sequence>
<dbReference type="GO" id="GO:0003677">
    <property type="term" value="F:DNA binding"/>
    <property type="evidence" value="ECO:0007669"/>
    <property type="project" value="UniProtKB-UniRule"/>
</dbReference>
<feature type="domain" description="HTH tetR-type" evidence="3">
    <location>
        <begin position="12"/>
        <end position="72"/>
    </location>
</feature>
<dbReference type="PATRIC" id="fig|1423804.4.peg.517"/>
<organism evidence="4 5">
    <name type="scientific">Secundilactobacillus similis DSM 23365 = JCM 2765</name>
    <dbReference type="NCBI Taxonomy" id="1423804"/>
    <lineage>
        <taxon>Bacteria</taxon>
        <taxon>Bacillati</taxon>
        <taxon>Bacillota</taxon>
        <taxon>Bacilli</taxon>
        <taxon>Lactobacillales</taxon>
        <taxon>Lactobacillaceae</taxon>
        <taxon>Secundilactobacillus</taxon>
    </lineage>
</organism>
<comment type="caution">
    <text evidence="4">The sequence shown here is derived from an EMBL/GenBank/DDBJ whole genome shotgun (WGS) entry which is preliminary data.</text>
</comment>
<name>A0A0R2F9I5_9LACO</name>
<dbReference type="STRING" id="1423804.FD14_GL000479"/>
<dbReference type="PROSITE" id="PS50977">
    <property type="entry name" value="HTH_TETR_2"/>
    <property type="match status" value="1"/>
</dbReference>
<dbReference type="EMBL" id="AYZM01000079">
    <property type="protein sequence ID" value="KRN25007.1"/>
    <property type="molecule type" value="Genomic_DNA"/>
</dbReference>
<accession>A0A0R2F9I5</accession>
<reference evidence="4 5" key="1">
    <citation type="journal article" date="2015" name="Genome Announc.">
        <title>Expanding the biotechnology potential of lactobacilli through comparative genomics of 213 strains and associated genera.</title>
        <authorList>
            <person name="Sun Z."/>
            <person name="Harris H.M."/>
            <person name="McCann A."/>
            <person name="Guo C."/>
            <person name="Argimon S."/>
            <person name="Zhang W."/>
            <person name="Yang X."/>
            <person name="Jeffery I.B."/>
            <person name="Cooney J.C."/>
            <person name="Kagawa T.F."/>
            <person name="Liu W."/>
            <person name="Song Y."/>
            <person name="Salvetti E."/>
            <person name="Wrobel A."/>
            <person name="Rasinkangas P."/>
            <person name="Parkhill J."/>
            <person name="Rea M.C."/>
            <person name="O'Sullivan O."/>
            <person name="Ritari J."/>
            <person name="Douillard F.P."/>
            <person name="Paul Ross R."/>
            <person name="Yang R."/>
            <person name="Briner A.E."/>
            <person name="Felis G.E."/>
            <person name="de Vos W.M."/>
            <person name="Barrangou R."/>
            <person name="Klaenhammer T.R."/>
            <person name="Caufield P.W."/>
            <person name="Cui Y."/>
            <person name="Zhang H."/>
            <person name="O'Toole P.W."/>
        </authorList>
    </citation>
    <scope>NUCLEOTIDE SEQUENCE [LARGE SCALE GENOMIC DNA]</scope>
    <source>
        <strain evidence="4 5">DSM 23365</strain>
    </source>
</reference>
<keyword evidence="5" id="KW-1185">Reference proteome</keyword>
<dbReference type="AlphaFoldDB" id="A0A0R2F9I5"/>
<evidence type="ECO:0000256" key="2">
    <source>
        <dbReference type="PROSITE-ProRule" id="PRU00335"/>
    </source>
</evidence>
<keyword evidence="1 2" id="KW-0238">DNA-binding</keyword>
<gene>
    <name evidence="4" type="ORF">FD14_GL000479</name>
</gene>
<evidence type="ECO:0000256" key="1">
    <source>
        <dbReference type="ARBA" id="ARBA00023125"/>
    </source>
</evidence>
<evidence type="ECO:0000259" key="3">
    <source>
        <dbReference type="PROSITE" id="PS50977"/>
    </source>
</evidence>
<dbReference type="PANTHER" id="PTHR43479:SF7">
    <property type="entry name" value="TETR-FAMILY TRANSCRIPTIONAL REGULATOR"/>
    <property type="match status" value="1"/>
</dbReference>
<dbReference type="Proteomes" id="UP000051442">
    <property type="component" value="Unassembled WGS sequence"/>
</dbReference>
<feature type="DNA-binding region" description="H-T-H motif" evidence="2">
    <location>
        <begin position="35"/>
        <end position="54"/>
    </location>
</feature>
<dbReference type="Pfam" id="PF00440">
    <property type="entry name" value="TetR_N"/>
    <property type="match status" value="1"/>
</dbReference>
<protein>
    <submittedName>
        <fullName evidence="4">TetR family transcriptional regulator</fullName>
    </submittedName>
</protein>
<evidence type="ECO:0000313" key="5">
    <source>
        <dbReference type="Proteomes" id="UP000051442"/>
    </source>
</evidence>
<dbReference type="SUPFAM" id="SSF46689">
    <property type="entry name" value="Homeodomain-like"/>
    <property type="match status" value="1"/>
</dbReference>